<comment type="subcellular location">
    <subcellularLocation>
        <location evidence="3">Cytoplasm</location>
    </subcellularLocation>
</comment>
<evidence type="ECO:0000256" key="3">
    <source>
        <dbReference type="HAMAP-Rule" id="MF_01385"/>
    </source>
</evidence>
<gene>
    <name evidence="3" type="primary">ureF</name>
    <name evidence="4" type="ORF">GGQ99_002903</name>
</gene>
<evidence type="ECO:0000256" key="1">
    <source>
        <dbReference type="ARBA" id="ARBA00022988"/>
    </source>
</evidence>
<dbReference type="HAMAP" id="MF_01385">
    <property type="entry name" value="UreF"/>
    <property type="match status" value="1"/>
</dbReference>
<comment type="function">
    <text evidence="3">Required for maturation of urease via the functional incorporation of the urease nickel metallocenter.</text>
</comment>
<proteinExistence type="inferred from homology"/>
<organism evidence="4 5">
    <name type="scientific">Aminobacter niigataensis</name>
    <dbReference type="NCBI Taxonomy" id="83265"/>
    <lineage>
        <taxon>Bacteria</taxon>
        <taxon>Pseudomonadati</taxon>
        <taxon>Pseudomonadota</taxon>
        <taxon>Alphaproteobacteria</taxon>
        <taxon>Hyphomicrobiales</taxon>
        <taxon>Phyllobacteriaceae</taxon>
        <taxon>Aminobacter</taxon>
    </lineage>
</organism>
<keyword evidence="2 3" id="KW-0143">Chaperone</keyword>
<name>A0ABR6L2W5_9HYPH</name>
<accession>A0ABR6L2W5</accession>
<comment type="subunit">
    <text evidence="3">UreD, UreF and UreG form a complex that acts as a GTP-hydrolysis-dependent molecular chaperone, activating the urease apoprotein by helping to assemble the nickel containing metallocenter of UreC. The UreE protein probably delivers the nickel.</text>
</comment>
<keyword evidence="3" id="KW-0963">Cytoplasm</keyword>
<dbReference type="Gene3D" id="1.10.4190.10">
    <property type="entry name" value="Urease accessory protein UreF"/>
    <property type="match status" value="1"/>
</dbReference>
<dbReference type="EMBL" id="JACHOT010000003">
    <property type="protein sequence ID" value="MBB4651140.1"/>
    <property type="molecule type" value="Genomic_DNA"/>
</dbReference>
<comment type="similarity">
    <text evidence="3">Belongs to the UreF family.</text>
</comment>
<protein>
    <recommendedName>
        <fullName evidence="3">Urease accessory protein UreF</fullName>
    </recommendedName>
</protein>
<keyword evidence="5" id="KW-1185">Reference proteome</keyword>
<sequence length="245" mass="25433">MGTITTTTMAITTTIMADTITTMTEPGKGAALLRLMAWLSPAFPVGGFSYSHGLERAVHDGLVASRDDLAGWLAALAELGSGWNDAVLFAEAWRRAREDGDLAEIAALGEALAGSHERHMETMLQGQAFLTAASAWPNPVFEKLPAECPYCVAVGAVSGANGIALEDALAAYLQAFSTNLVQAAIRLGVVGQVAAIGIIAAFEPVALAVAARAAASSLNNLGSAALASDIVAMRHETQHSRLFRS</sequence>
<dbReference type="PIRSF" id="PIRSF009467">
    <property type="entry name" value="Ureas_acces_UreF"/>
    <property type="match status" value="1"/>
</dbReference>
<evidence type="ECO:0000313" key="4">
    <source>
        <dbReference type="EMBL" id="MBB4651140.1"/>
    </source>
</evidence>
<dbReference type="InterPro" id="IPR038277">
    <property type="entry name" value="UreF_sf"/>
</dbReference>
<dbReference type="PANTHER" id="PTHR33620:SF1">
    <property type="entry name" value="UREASE ACCESSORY PROTEIN F"/>
    <property type="match status" value="1"/>
</dbReference>
<dbReference type="PANTHER" id="PTHR33620">
    <property type="entry name" value="UREASE ACCESSORY PROTEIN F"/>
    <property type="match status" value="1"/>
</dbReference>
<dbReference type="Pfam" id="PF01730">
    <property type="entry name" value="UreF"/>
    <property type="match status" value="1"/>
</dbReference>
<reference evidence="4 5" key="1">
    <citation type="submission" date="2020-08" db="EMBL/GenBank/DDBJ databases">
        <title>Genomic Encyclopedia of Type Strains, Phase IV (KMG-IV): sequencing the most valuable type-strain genomes for metagenomic binning, comparative biology and taxonomic classification.</title>
        <authorList>
            <person name="Goeker M."/>
        </authorList>
    </citation>
    <scope>NUCLEOTIDE SEQUENCE [LARGE SCALE GENOMIC DNA]</scope>
    <source>
        <strain evidence="4 5">DSM 7050</strain>
    </source>
</reference>
<keyword evidence="1 3" id="KW-0996">Nickel insertion</keyword>
<dbReference type="Proteomes" id="UP000539538">
    <property type="component" value="Unassembled WGS sequence"/>
</dbReference>
<evidence type="ECO:0000313" key="5">
    <source>
        <dbReference type="Proteomes" id="UP000539538"/>
    </source>
</evidence>
<dbReference type="InterPro" id="IPR002639">
    <property type="entry name" value="UreF"/>
</dbReference>
<evidence type="ECO:0000256" key="2">
    <source>
        <dbReference type="ARBA" id="ARBA00023186"/>
    </source>
</evidence>
<comment type="caution">
    <text evidence="4">The sequence shown here is derived from an EMBL/GenBank/DDBJ whole genome shotgun (WGS) entry which is preliminary data.</text>
</comment>